<comment type="similarity">
    <text evidence="6">Belongs to the vsr family.</text>
</comment>
<evidence type="ECO:0000256" key="4">
    <source>
        <dbReference type="ARBA" id="ARBA00022801"/>
    </source>
</evidence>
<dbReference type="PIRSF" id="PIRSF018267">
    <property type="entry name" value="VSR_endonuc"/>
    <property type="match status" value="1"/>
</dbReference>
<reference evidence="7" key="1">
    <citation type="submission" date="2022-04" db="EMBL/GenBank/DDBJ databases">
        <authorList>
            <person name="Liu G."/>
        </authorList>
    </citation>
    <scope>NUCLEOTIDE SEQUENCE</scope>
    <source>
        <strain evidence="7">RG22</strain>
    </source>
</reference>
<evidence type="ECO:0000256" key="2">
    <source>
        <dbReference type="ARBA" id="ARBA00022759"/>
    </source>
</evidence>
<evidence type="ECO:0000313" key="8">
    <source>
        <dbReference type="Proteomes" id="UP000831485"/>
    </source>
</evidence>
<dbReference type="InterPro" id="IPR004603">
    <property type="entry name" value="DNA_mismatch_endonuc_vsr"/>
</dbReference>
<dbReference type="Gene3D" id="3.40.960.10">
    <property type="entry name" value="VSR Endonuclease"/>
    <property type="match status" value="1"/>
</dbReference>
<keyword evidence="2 6" id="KW-0255">Endonuclease</keyword>
<keyword evidence="5 6" id="KW-0234">DNA repair</keyword>
<keyword evidence="8" id="KW-1185">Reference proteome</keyword>
<dbReference type="Pfam" id="PF03852">
    <property type="entry name" value="Vsr"/>
    <property type="match status" value="1"/>
</dbReference>
<keyword evidence="4 6" id="KW-0378">Hydrolase</keyword>
<dbReference type="Proteomes" id="UP000831485">
    <property type="component" value="Chromosome"/>
</dbReference>
<dbReference type="InterPro" id="IPR011335">
    <property type="entry name" value="Restrct_endonuc-II-like"/>
</dbReference>
<comment type="function">
    <text evidence="6">May nick specific sequences that contain T:G mispairs resulting from m5C-deamination.</text>
</comment>
<evidence type="ECO:0000256" key="6">
    <source>
        <dbReference type="PIRNR" id="PIRNR018267"/>
    </source>
</evidence>
<dbReference type="SUPFAM" id="SSF52980">
    <property type="entry name" value="Restriction endonuclease-like"/>
    <property type="match status" value="1"/>
</dbReference>
<protein>
    <recommendedName>
        <fullName evidence="6">Very short patch repair endonuclease</fullName>
        <ecNumber evidence="6">3.1.-.-</ecNumber>
    </recommendedName>
</protein>
<proteinExistence type="inferred from homology"/>
<keyword evidence="1 6" id="KW-0540">Nuclease</keyword>
<keyword evidence="3 6" id="KW-0227">DNA damage</keyword>
<dbReference type="EC" id="3.1.-.-" evidence="6"/>
<sequence length="137" mass="15741">MSGIKGRNTSPELLVRKQLHALGFRYRIHCSHLPGKPDVVLPKHRVVIFIHGCFWHGHDCHLFKSPSTNVEFWENKISRNRQRDAEVLADLEHKGWRVLTVWECSIKGKNKVGVPSVVRLVAEWIVSKEMRGEISGT</sequence>
<dbReference type="NCBIfam" id="TIGR00632">
    <property type="entry name" value="vsr"/>
    <property type="match status" value="1"/>
</dbReference>
<evidence type="ECO:0000256" key="5">
    <source>
        <dbReference type="ARBA" id="ARBA00023204"/>
    </source>
</evidence>
<evidence type="ECO:0000256" key="1">
    <source>
        <dbReference type="ARBA" id="ARBA00022722"/>
    </source>
</evidence>
<accession>A0ABY4LJZ7</accession>
<organism evidence="7 8">
    <name type="scientific">Geomonas paludis</name>
    <dbReference type="NCBI Taxonomy" id="2740185"/>
    <lineage>
        <taxon>Bacteria</taxon>
        <taxon>Pseudomonadati</taxon>
        <taxon>Thermodesulfobacteriota</taxon>
        <taxon>Desulfuromonadia</taxon>
        <taxon>Geobacterales</taxon>
        <taxon>Geobacteraceae</taxon>
        <taxon>Geomonas</taxon>
    </lineage>
</organism>
<name>A0ABY4LJZ7_9BACT</name>
<evidence type="ECO:0000256" key="3">
    <source>
        <dbReference type="ARBA" id="ARBA00022763"/>
    </source>
</evidence>
<dbReference type="GO" id="GO:0004519">
    <property type="term" value="F:endonuclease activity"/>
    <property type="evidence" value="ECO:0007669"/>
    <property type="project" value="UniProtKB-KW"/>
</dbReference>
<gene>
    <name evidence="7" type="ORF">M1B72_17725</name>
</gene>
<evidence type="ECO:0000313" key="7">
    <source>
        <dbReference type="EMBL" id="UPU38315.1"/>
    </source>
</evidence>
<dbReference type="CDD" id="cd00221">
    <property type="entry name" value="Vsr"/>
    <property type="match status" value="1"/>
</dbReference>
<dbReference type="EMBL" id="CP096574">
    <property type="protein sequence ID" value="UPU38315.1"/>
    <property type="molecule type" value="Genomic_DNA"/>
</dbReference>